<protein>
    <submittedName>
        <fullName evidence="9">Cell shape-determining protein</fullName>
    </submittedName>
</protein>
<keyword evidence="3" id="KW-1003">Cell membrane</keyword>
<evidence type="ECO:0000256" key="8">
    <source>
        <dbReference type="SAM" id="Phobius"/>
    </source>
</evidence>
<dbReference type="STRING" id="1385511.GCA_000425225_02376"/>
<comment type="subcellular location">
    <subcellularLocation>
        <location evidence="1">Cell membrane</location>
        <topology evidence="1">Multi-pass membrane protein</topology>
    </subcellularLocation>
</comment>
<evidence type="ECO:0000313" key="9">
    <source>
        <dbReference type="EMBL" id="KGX88042.1"/>
    </source>
</evidence>
<dbReference type="OrthoDB" id="1653857at2"/>
<keyword evidence="7 8" id="KW-0472">Membrane</keyword>
<feature type="transmembrane region" description="Helical" evidence="8">
    <location>
        <begin position="103"/>
        <end position="127"/>
    </location>
</feature>
<comment type="caution">
    <text evidence="9">The sequence shown here is derived from an EMBL/GenBank/DDBJ whole genome shotgun (WGS) entry which is preliminary data.</text>
</comment>
<proteinExistence type="inferred from homology"/>
<keyword evidence="4 8" id="KW-0812">Transmembrane</keyword>
<dbReference type="RefSeq" id="WP_027448831.1">
    <property type="nucleotide sequence ID" value="NZ_AVPF01000021.1"/>
</dbReference>
<evidence type="ECO:0000256" key="3">
    <source>
        <dbReference type="ARBA" id="ARBA00022475"/>
    </source>
</evidence>
<evidence type="ECO:0000313" key="10">
    <source>
        <dbReference type="Proteomes" id="UP000030403"/>
    </source>
</evidence>
<dbReference type="GO" id="GO:0008360">
    <property type="term" value="P:regulation of cell shape"/>
    <property type="evidence" value="ECO:0007669"/>
    <property type="project" value="UniProtKB-KW"/>
</dbReference>
<feature type="transmembrane region" description="Helical" evidence="8">
    <location>
        <begin position="36"/>
        <end position="53"/>
    </location>
</feature>
<comment type="similarity">
    <text evidence="2">Belongs to the MreD family.</text>
</comment>
<evidence type="ECO:0000256" key="7">
    <source>
        <dbReference type="ARBA" id="ARBA00023136"/>
    </source>
</evidence>
<organism evidence="9 10">
    <name type="scientific">Pontibacillus marinus BH030004 = DSM 16465</name>
    <dbReference type="NCBI Taxonomy" id="1385511"/>
    <lineage>
        <taxon>Bacteria</taxon>
        <taxon>Bacillati</taxon>
        <taxon>Bacillota</taxon>
        <taxon>Bacilli</taxon>
        <taxon>Bacillales</taxon>
        <taxon>Bacillaceae</taxon>
        <taxon>Pontibacillus</taxon>
    </lineage>
</organism>
<dbReference type="NCBIfam" id="TIGR03426">
    <property type="entry name" value="shape_MreD"/>
    <property type="match status" value="1"/>
</dbReference>
<evidence type="ECO:0000256" key="1">
    <source>
        <dbReference type="ARBA" id="ARBA00004651"/>
    </source>
</evidence>
<gene>
    <name evidence="9" type="ORF">N783_08760</name>
</gene>
<feature type="transmembrane region" description="Helical" evidence="8">
    <location>
        <begin position="139"/>
        <end position="161"/>
    </location>
</feature>
<feature type="transmembrane region" description="Helical" evidence="8">
    <location>
        <begin position="60"/>
        <end position="83"/>
    </location>
</feature>
<evidence type="ECO:0000256" key="5">
    <source>
        <dbReference type="ARBA" id="ARBA00022960"/>
    </source>
</evidence>
<keyword evidence="10" id="KW-1185">Reference proteome</keyword>
<dbReference type="GO" id="GO:0005886">
    <property type="term" value="C:plasma membrane"/>
    <property type="evidence" value="ECO:0007669"/>
    <property type="project" value="UniProtKB-SubCell"/>
</dbReference>
<dbReference type="Proteomes" id="UP000030403">
    <property type="component" value="Unassembled WGS sequence"/>
</dbReference>
<dbReference type="AlphaFoldDB" id="A0A0A5HWQ7"/>
<dbReference type="InterPro" id="IPR007227">
    <property type="entry name" value="Cell_shape_determining_MreD"/>
</dbReference>
<reference evidence="9 10" key="1">
    <citation type="submission" date="2013-08" db="EMBL/GenBank/DDBJ databases">
        <authorList>
            <person name="Huang J."/>
            <person name="Wang G."/>
        </authorList>
    </citation>
    <scope>NUCLEOTIDE SEQUENCE [LARGE SCALE GENOMIC DNA]</scope>
    <source>
        <strain evidence="9 10">BH030004</strain>
    </source>
</reference>
<keyword evidence="5" id="KW-0133">Cell shape</keyword>
<keyword evidence="6 8" id="KW-1133">Transmembrane helix</keyword>
<dbReference type="Pfam" id="PF04093">
    <property type="entry name" value="MreD"/>
    <property type="match status" value="1"/>
</dbReference>
<dbReference type="EMBL" id="AVPF01000021">
    <property type="protein sequence ID" value="KGX88042.1"/>
    <property type="molecule type" value="Genomic_DNA"/>
</dbReference>
<dbReference type="eggNOG" id="COG2891">
    <property type="taxonomic scope" value="Bacteria"/>
</dbReference>
<evidence type="ECO:0000256" key="6">
    <source>
        <dbReference type="ARBA" id="ARBA00022989"/>
    </source>
</evidence>
<sequence length="179" mass="20928">MKRLYLPLILLVFLVLESTAIDFLPNDWVMSNYHIIPHWVLIILVYIAIFYDYDRTYYCVLYGIIFGFLVDLLYTDMLGVYMFAYGMITYIAHGLKKLLHANLYVTIILAIVSVALADTVLFVLYTLVDVTNMGWDPYWHIRLIPTIIANLVFALFLYPLFPGKLQQWSETQLERPKSV</sequence>
<evidence type="ECO:0000256" key="4">
    <source>
        <dbReference type="ARBA" id="ARBA00022692"/>
    </source>
</evidence>
<evidence type="ECO:0000256" key="2">
    <source>
        <dbReference type="ARBA" id="ARBA00007776"/>
    </source>
</evidence>
<accession>A0A0A5HWQ7</accession>
<name>A0A0A5HWQ7_9BACI</name>